<organism evidence="1 2">
    <name type="scientific">Puccinia striiformis</name>
    <dbReference type="NCBI Taxonomy" id="27350"/>
    <lineage>
        <taxon>Eukaryota</taxon>
        <taxon>Fungi</taxon>
        <taxon>Dikarya</taxon>
        <taxon>Basidiomycota</taxon>
        <taxon>Pucciniomycotina</taxon>
        <taxon>Pucciniomycetes</taxon>
        <taxon>Pucciniales</taxon>
        <taxon>Pucciniaceae</taxon>
        <taxon>Puccinia</taxon>
    </lineage>
</organism>
<comment type="caution">
    <text evidence="1">The sequence shown here is derived from an EMBL/GenBank/DDBJ whole genome shotgun (WGS) entry which is preliminary data.</text>
</comment>
<sequence>MVDIERQRIQNQHLRNQVVSDFNLRNKSSGYEENSS</sequence>
<protein>
    <submittedName>
        <fullName evidence="1">Uncharacterized protein</fullName>
    </submittedName>
</protein>
<name>A0A2S4VFU0_9BASI</name>
<keyword evidence="2" id="KW-1185">Reference proteome</keyword>
<proteinExistence type="predicted"/>
<accession>A0A2S4VFU0</accession>
<dbReference type="VEuPathDB" id="FungiDB:PSTT_07505"/>
<dbReference type="AlphaFoldDB" id="A0A2S4VFU0"/>
<dbReference type="EMBL" id="PKSL01000064">
    <property type="protein sequence ID" value="POW08411.1"/>
    <property type="molecule type" value="Genomic_DNA"/>
</dbReference>
<evidence type="ECO:0000313" key="2">
    <source>
        <dbReference type="Proteomes" id="UP000239156"/>
    </source>
</evidence>
<gene>
    <name evidence="1" type="ORF">PSTT_07505</name>
</gene>
<reference evidence="1" key="1">
    <citation type="submission" date="2017-12" db="EMBL/GenBank/DDBJ databases">
        <title>Gene loss provides genomic basis for host adaptation in cereal stripe rust fungi.</title>
        <authorList>
            <person name="Xia C."/>
        </authorList>
    </citation>
    <scope>NUCLEOTIDE SEQUENCE [LARGE SCALE GENOMIC DNA]</scope>
    <source>
        <strain evidence="1">93-210</strain>
    </source>
</reference>
<dbReference type="Proteomes" id="UP000239156">
    <property type="component" value="Unassembled WGS sequence"/>
</dbReference>
<evidence type="ECO:0000313" key="1">
    <source>
        <dbReference type="EMBL" id="POW08411.1"/>
    </source>
</evidence>